<feature type="region of interest" description="Disordered" evidence="1">
    <location>
        <begin position="1"/>
        <end position="42"/>
    </location>
</feature>
<sequence>MSDDNNIPDGVETIGATEPVTDPALEKDPSDWVSGDDPMTESQKSYLDTLAKQAGEELPADLTKAEASQHIDRLRGGDAT</sequence>
<reference evidence="3" key="1">
    <citation type="journal article" date="2019" name="Int. J. Syst. Evol. Microbiol.">
        <title>The Global Catalogue of Microorganisms (GCM) 10K type strain sequencing project: providing services to taxonomists for standard genome sequencing and annotation.</title>
        <authorList>
            <consortium name="The Broad Institute Genomics Platform"/>
            <consortium name="The Broad Institute Genome Sequencing Center for Infectious Disease"/>
            <person name="Wu L."/>
            <person name="Ma J."/>
        </authorList>
    </citation>
    <scope>NUCLEOTIDE SEQUENCE [LARGE SCALE GENOMIC DNA]</scope>
    <source>
        <strain evidence="3">JCM 18961</strain>
    </source>
</reference>
<accession>A0ABP8XV49</accession>
<feature type="region of interest" description="Disordered" evidence="1">
    <location>
        <begin position="55"/>
        <end position="80"/>
    </location>
</feature>
<dbReference type="Proteomes" id="UP001500556">
    <property type="component" value="Unassembled WGS sequence"/>
</dbReference>
<dbReference type="Pfam" id="PF11272">
    <property type="entry name" value="DUF3072"/>
    <property type="match status" value="1"/>
</dbReference>
<dbReference type="InterPro" id="IPR021425">
    <property type="entry name" value="DUF3072"/>
</dbReference>
<organism evidence="2 3">
    <name type="scientific">Pedococcus ginsenosidimutans</name>
    <dbReference type="NCBI Taxonomy" id="490570"/>
    <lineage>
        <taxon>Bacteria</taxon>
        <taxon>Bacillati</taxon>
        <taxon>Actinomycetota</taxon>
        <taxon>Actinomycetes</taxon>
        <taxon>Micrococcales</taxon>
        <taxon>Intrasporangiaceae</taxon>
        <taxon>Pedococcus</taxon>
    </lineage>
</organism>
<evidence type="ECO:0008006" key="4">
    <source>
        <dbReference type="Google" id="ProtNLM"/>
    </source>
</evidence>
<gene>
    <name evidence="2" type="ORF">GCM10025782_07560</name>
</gene>
<comment type="caution">
    <text evidence="2">The sequence shown here is derived from an EMBL/GenBank/DDBJ whole genome shotgun (WGS) entry which is preliminary data.</text>
</comment>
<name>A0ABP8XV49_9MICO</name>
<keyword evidence="3" id="KW-1185">Reference proteome</keyword>
<dbReference type="EMBL" id="BAABLO010000001">
    <property type="protein sequence ID" value="GAA4713804.1"/>
    <property type="molecule type" value="Genomic_DNA"/>
</dbReference>
<evidence type="ECO:0000313" key="2">
    <source>
        <dbReference type="EMBL" id="GAA4713804.1"/>
    </source>
</evidence>
<evidence type="ECO:0000313" key="3">
    <source>
        <dbReference type="Proteomes" id="UP001500556"/>
    </source>
</evidence>
<feature type="compositionally biased region" description="Basic and acidic residues" evidence="1">
    <location>
        <begin position="63"/>
        <end position="80"/>
    </location>
</feature>
<protein>
    <recommendedName>
        <fullName evidence="4">Transposase</fullName>
    </recommendedName>
</protein>
<proteinExistence type="predicted"/>
<dbReference type="RefSeq" id="WP_345501291.1">
    <property type="nucleotide sequence ID" value="NZ_BAABLO010000001.1"/>
</dbReference>
<evidence type="ECO:0000256" key="1">
    <source>
        <dbReference type="SAM" id="MobiDB-lite"/>
    </source>
</evidence>